<feature type="transmembrane region" description="Helical" evidence="5">
    <location>
        <begin position="170"/>
        <end position="189"/>
    </location>
</feature>
<comment type="caution">
    <text evidence="6">The sequence shown here is derived from an EMBL/GenBank/DDBJ whole genome shotgun (WGS) entry which is preliminary data.</text>
</comment>
<feature type="transmembrane region" description="Helical" evidence="5">
    <location>
        <begin position="6"/>
        <end position="29"/>
    </location>
</feature>
<feature type="transmembrane region" description="Helical" evidence="5">
    <location>
        <begin position="274"/>
        <end position="293"/>
    </location>
</feature>
<feature type="transmembrane region" description="Helical" evidence="5">
    <location>
        <begin position="250"/>
        <end position="267"/>
    </location>
</feature>
<evidence type="ECO:0000256" key="3">
    <source>
        <dbReference type="ARBA" id="ARBA00022989"/>
    </source>
</evidence>
<dbReference type="Pfam" id="PF00146">
    <property type="entry name" value="NADHdh"/>
    <property type="match status" value="1"/>
</dbReference>
<dbReference type="GO" id="GO:0005886">
    <property type="term" value="C:plasma membrane"/>
    <property type="evidence" value="ECO:0007669"/>
    <property type="project" value="TreeGrafter"/>
</dbReference>
<feature type="transmembrane region" description="Helical" evidence="5">
    <location>
        <begin position="95"/>
        <end position="114"/>
    </location>
</feature>
<feature type="transmembrane region" description="Helical" evidence="5">
    <location>
        <begin position="61"/>
        <end position="83"/>
    </location>
</feature>
<reference evidence="6 7" key="1">
    <citation type="journal article" date="2013" name="PLoS ONE">
        <title>Identification and characterization of three novel lipases belonging to families II and V from Anaerovibrio lipolyticus 5ST.</title>
        <authorList>
            <person name="Prive F."/>
            <person name="Kaderbhai N.N."/>
            <person name="Girdwood S."/>
            <person name="Worgan H.J."/>
            <person name="Pinloche E."/>
            <person name="Scollan N.D."/>
            <person name="Huws S.A."/>
            <person name="Newbold C.J."/>
        </authorList>
    </citation>
    <scope>NUCLEOTIDE SEQUENCE [LARGE SCALE GENOMIC DNA]</scope>
    <source>
        <strain evidence="6 7">5S</strain>
    </source>
</reference>
<gene>
    <name evidence="6" type="ORF">NZ47_12110</name>
</gene>
<evidence type="ECO:0000256" key="4">
    <source>
        <dbReference type="ARBA" id="ARBA00023136"/>
    </source>
</evidence>
<keyword evidence="7" id="KW-1185">Reference proteome</keyword>
<proteinExistence type="predicted"/>
<dbReference type="STRING" id="82374.NZ47_12110"/>
<evidence type="ECO:0000256" key="2">
    <source>
        <dbReference type="ARBA" id="ARBA00022692"/>
    </source>
</evidence>
<feature type="transmembrane region" description="Helical" evidence="5">
    <location>
        <begin position="134"/>
        <end position="150"/>
    </location>
</feature>
<evidence type="ECO:0000313" key="7">
    <source>
        <dbReference type="Proteomes" id="UP000030993"/>
    </source>
</evidence>
<dbReference type="InterPro" id="IPR001694">
    <property type="entry name" value="NADH_UbQ_OxRdtase_su1/FPO"/>
</dbReference>
<protein>
    <submittedName>
        <fullName evidence="6">Hydrogenase</fullName>
    </submittedName>
</protein>
<dbReference type="Proteomes" id="UP000030993">
    <property type="component" value="Unassembled WGS sequence"/>
</dbReference>
<dbReference type="AlphaFoldDB" id="A0A0B2JQL2"/>
<dbReference type="eggNOG" id="COG0650">
    <property type="taxonomic scope" value="Bacteria"/>
</dbReference>
<keyword evidence="2 5" id="KW-0812">Transmembrane</keyword>
<evidence type="ECO:0000313" key="6">
    <source>
        <dbReference type="EMBL" id="KHM50650.1"/>
    </source>
</evidence>
<accession>A0A0B2JQL2</accession>
<keyword evidence="3 5" id="KW-1133">Transmembrane helix</keyword>
<evidence type="ECO:0000256" key="5">
    <source>
        <dbReference type="SAM" id="Phobius"/>
    </source>
</evidence>
<dbReference type="PANTHER" id="PTHR43359:SF1">
    <property type="entry name" value="FORMATE HYDROGENLYASE SUBUNIT 4-RELATED"/>
    <property type="match status" value="1"/>
</dbReference>
<name>A0A0B2JQL2_9FIRM</name>
<comment type="subcellular location">
    <subcellularLocation>
        <location evidence="1">Membrane</location>
        <topology evidence="1">Multi-pass membrane protein</topology>
    </subcellularLocation>
</comment>
<dbReference type="RefSeq" id="WP_039211253.1">
    <property type="nucleotide sequence ID" value="NZ_JSCE01000221.1"/>
</dbReference>
<sequence>MEYIVTSIGLSLVQGFVLLLISPLVAGIINKVKARLQKRQGASIFQEYFDICKWWKKATILTPYTGGIFVLAPVVYFMTSFMAATMVPGFLTGQFSMGDAFIFVYILALGRFFMTLSSMDAATSFGGMGGSREIYISVLVEPAVMLAILINSIRYHSTTLSAMVIDYNEAFFTVSAVLACVAFFLVMLAENSRLPVDNPDTHLELTMIHECMTLEYSGKLLSLIHLGSYLKIVVFLALFGALYVPVEIPLALKVLLGAVLIGIVETLNNKMRLFKVRVYLGAAIVLLLLAIIAE</sequence>
<dbReference type="PANTHER" id="PTHR43359">
    <property type="entry name" value="FORMATE HYDROGENLYASE SUBUNIT 4"/>
    <property type="match status" value="1"/>
</dbReference>
<feature type="transmembrane region" description="Helical" evidence="5">
    <location>
        <begin position="220"/>
        <end position="244"/>
    </location>
</feature>
<dbReference type="EMBL" id="JSCE01000221">
    <property type="protein sequence ID" value="KHM50650.1"/>
    <property type="molecule type" value="Genomic_DNA"/>
</dbReference>
<evidence type="ECO:0000256" key="1">
    <source>
        <dbReference type="ARBA" id="ARBA00004141"/>
    </source>
</evidence>
<organism evidence="6 7">
    <name type="scientific">Anaerovibrio lipolyticus</name>
    <dbReference type="NCBI Taxonomy" id="82374"/>
    <lineage>
        <taxon>Bacteria</taxon>
        <taxon>Bacillati</taxon>
        <taxon>Bacillota</taxon>
        <taxon>Negativicutes</taxon>
        <taxon>Selenomonadales</taxon>
        <taxon>Selenomonadaceae</taxon>
        <taxon>Anaerovibrio</taxon>
    </lineage>
</organism>
<dbReference type="InterPro" id="IPR052561">
    <property type="entry name" value="ComplexI_Subunit1"/>
</dbReference>
<keyword evidence="4 5" id="KW-0472">Membrane</keyword>